<reference evidence="3 4" key="1">
    <citation type="submission" date="2020-08" db="EMBL/GenBank/DDBJ databases">
        <title>Sequencing the genomes of 1000 actinobacteria strains.</title>
        <authorList>
            <person name="Klenk H.-P."/>
        </authorList>
    </citation>
    <scope>NUCLEOTIDE SEQUENCE [LARGE SCALE GENOMIC DNA]</scope>
    <source>
        <strain evidence="3 4">DSM 43851</strain>
    </source>
</reference>
<protein>
    <recommendedName>
        <fullName evidence="2">SMODS and SLOG-associating 2TM effector domain-containing protein</fullName>
    </recommendedName>
</protein>
<keyword evidence="4" id="KW-1185">Reference proteome</keyword>
<feature type="domain" description="SMODS and SLOG-associating 2TM effector" evidence="2">
    <location>
        <begin position="127"/>
        <end position="213"/>
    </location>
</feature>
<organism evidence="3 4">
    <name type="scientific">Kutzneria kofuensis</name>
    <dbReference type="NCBI Taxonomy" id="103725"/>
    <lineage>
        <taxon>Bacteria</taxon>
        <taxon>Bacillati</taxon>
        <taxon>Actinomycetota</taxon>
        <taxon>Actinomycetes</taxon>
        <taxon>Pseudonocardiales</taxon>
        <taxon>Pseudonocardiaceae</taxon>
        <taxon>Kutzneria</taxon>
    </lineage>
</organism>
<evidence type="ECO:0000259" key="2">
    <source>
        <dbReference type="Pfam" id="PF18181"/>
    </source>
</evidence>
<dbReference type="EMBL" id="JACHIR010000001">
    <property type="protein sequence ID" value="MBB5891933.1"/>
    <property type="molecule type" value="Genomic_DNA"/>
</dbReference>
<comment type="caution">
    <text evidence="3">The sequence shown here is derived from an EMBL/GenBank/DDBJ whole genome shotgun (WGS) entry which is preliminary data.</text>
</comment>
<name>A0A7W9KGT0_9PSEU</name>
<feature type="transmembrane region" description="Helical" evidence="1">
    <location>
        <begin position="174"/>
        <end position="195"/>
    </location>
</feature>
<accession>A0A7W9KGT0</accession>
<proteinExistence type="predicted"/>
<evidence type="ECO:0000256" key="1">
    <source>
        <dbReference type="SAM" id="Phobius"/>
    </source>
</evidence>
<evidence type="ECO:0000313" key="4">
    <source>
        <dbReference type="Proteomes" id="UP000585638"/>
    </source>
</evidence>
<gene>
    <name evidence="3" type="ORF">BJ998_003129</name>
</gene>
<dbReference type="InterPro" id="IPR040884">
    <property type="entry name" value="SLATT_1"/>
</dbReference>
<dbReference type="NCBIfam" id="NF033634">
    <property type="entry name" value="SLATT_1"/>
    <property type="match status" value="1"/>
</dbReference>
<dbReference type="AlphaFoldDB" id="A0A7W9KGT0"/>
<dbReference type="Pfam" id="PF18181">
    <property type="entry name" value="SLATT_1"/>
    <property type="match status" value="1"/>
</dbReference>
<evidence type="ECO:0000313" key="3">
    <source>
        <dbReference type="EMBL" id="MBB5891933.1"/>
    </source>
</evidence>
<keyword evidence="1" id="KW-0472">Membrane</keyword>
<dbReference type="Proteomes" id="UP000585638">
    <property type="component" value="Unassembled WGS sequence"/>
</dbReference>
<keyword evidence="1" id="KW-1133">Transmembrane helix</keyword>
<sequence length="219" mass="23827">MMTALVAAAGAFLGVRLSVRGGDRATVQREKAARREEWWRRFTWAAELALDESPAKRATGLRMLTQLAQSELAQRDEYLILDAFPGRVLDEMASGPVETTTQEQIAAAQLRLVLDRKLGHDTPDYVRRIAGESRFYRTAARRSRRIHAALQASALTGAIIAASLAGAGAGNSSLLRVAAVMMTLTAAILGFMTCYKFRDRAINLAQTADKLDTDSSSAN</sequence>
<keyword evidence="1" id="KW-0812">Transmembrane</keyword>